<gene>
    <name evidence="4" type="ORF">GPECTOR_30g253</name>
</gene>
<keyword evidence="1" id="KW-0378">Hydrolase</keyword>
<dbReference type="InterPro" id="IPR011709">
    <property type="entry name" value="DEAD-box_helicase_OB_fold"/>
</dbReference>
<feature type="compositionally biased region" description="Gly residues" evidence="2">
    <location>
        <begin position="21"/>
        <end position="37"/>
    </location>
</feature>
<dbReference type="Pfam" id="PF07717">
    <property type="entry name" value="OB_NTP_bind"/>
    <property type="match status" value="1"/>
</dbReference>
<dbReference type="AlphaFoldDB" id="A0A150GE82"/>
<keyword evidence="1" id="KW-0067">ATP-binding</keyword>
<feature type="region of interest" description="Disordered" evidence="2">
    <location>
        <begin position="17"/>
        <end position="37"/>
    </location>
</feature>
<proteinExistence type="predicted"/>
<keyword evidence="5" id="KW-1185">Reference proteome</keyword>
<sequence length="267" mass="26383">MRCQLAAMLADARLVTPAGSEGRGGGGGDGDGGGGGGGKAAMAAAAAWLDDPTAPWNKFARDPLVVKAVLCAALSPSVAVMAEDSSPTAPPRWLDGAPGAGCGDEVWLHPSSCVAGVCSPQMSHPYLVYLEKVKTSRLFLRDVTAVSPLSLLLFGGPITVLHTEGAVLLGGGGGSGGGGGGSGGGIRIACRAQTAVLVKQLRGAISRLMERRVTGAGHGEGRGGGGGGGGAAAAAAAAARLAEAVVATVRQMLREEDEQRALATRLL</sequence>
<evidence type="ECO:0000259" key="3">
    <source>
        <dbReference type="Pfam" id="PF07717"/>
    </source>
</evidence>
<feature type="domain" description="DEAD-box helicase OB fold" evidence="3">
    <location>
        <begin position="66"/>
        <end position="158"/>
    </location>
</feature>
<organism evidence="4 5">
    <name type="scientific">Gonium pectorale</name>
    <name type="common">Green alga</name>
    <dbReference type="NCBI Taxonomy" id="33097"/>
    <lineage>
        <taxon>Eukaryota</taxon>
        <taxon>Viridiplantae</taxon>
        <taxon>Chlorophyta</taxon>
        <taxon>core chlorophytes</taxon>
        <taxon>Chlorophyceae</taxon>
        <taxon>CS clade</taxon>
        <taxon>Chlamydomonadales</taxon>
        <taxon>Volvocaceae</taxon>
        <taxon>Gonium</taxon>
    </lineage>
</organism>
<dbReference type="STRING" id="33097.A0A150GE82"/>
<dbReference type="Gene3D" id="1.10.8.1170">
    <property type="match status" value="1"/>
</dbReference>
<dbReference type="Proteomes" id="UP000075714">
    <property type="component" value="Unassembled WGS sequence"/>
</dbReference>
<evidence type="ECO:0000313" key="5">
    <source>
        <dbReference type="Proteomes" id="UP000075714"/>
    </source>
</evidence>
<comment type="caution">
    <text evidence="4">The sequence shown here is derived from an EMBL/GenBank/DDBJ whole genome shotgun (WGS) entry which is preliminary data.</text>
</comment>
<reference evidence="5" key="1">
    <citation type="journal article" date="2016" name="Nat. Commun.">
        <title>The Gonium pectorale genome demonstrates co-option of cell cycle regulation during the evolution of multicellularity.</title>
        <authorList>
            <person name="Hanschen E.R."/>
            <person name="Marriage T.N."/>
            <person name="Ferris P.J."/>
            <person name="Hamaji T."/>
            <person name="Toyoda A."/>
            <person name="Fujiyama A."/>
            <person name="Neme R."/>
            <person name="Noguchi H."/>
            <person name="Minakuchi Y."/>
            <person name="Suzuki M."/>
            <person name="Kawai-Toyooka H."/>
            <person name="Smith D.R."/>
            <person name="Sparks H."/>
            <person name="Anderson J."/>
            <person name="Bakaric R."/>
            <person name="Luria V."/>
            <person name="Karger A."/>
            <person name="Kirschner M.W."/>
            <person name="Durand P.M."/>
            <person name="Michod R.E."/>
            <person name="Nozaki H."/>
            <person name="Olson B.J."/>
        </authorList>
    </citation>
    <scope>NUCLEOTIDE SEQUENCE [LARGE SCALE GENOMIC DNA]</scope>
    <source>
        <strain evidence="5">NIES-2863</strain>
    </source>
</reference>
<accession>A0A150GE82</accession>
<keyword evidence="1" id="KW-0347">Helicase</keyword>
<evidence type="ECO:0000313" key="4">
    <source>
        <dbReference type="EMBL" id="KXZ48157.1"/>
    </source>
</evidence>
<dbReference type="EMBL" id="LSYV01000031">
    <property type="protein sequence ID" value="KXZ48157.1"/>
    <property type="molecule type" value="Genomic_DNA"/>
</dbReference>
<evidence type="ECO:0000256" key="1">
    <source>
        <dbReference type="ARBA" id="ARBA00022806"/>
    </source>
</evidence>
<keyword evidence="1" id="KW-0547">Nucleotide-binding</keyword>
<protein>
    <recommendedName>
        <fullName evidence="3">DEAD-box helicase OB fold domain-containing protein</fullName>
    </recommendedName>
</protein>
<evidence type="ECO:0000256" key="2">
    <source>
        <dbReference type="SAM" id="MobiDB-lite"/>
    </source>
</evidence>
<name>A0A150GE82_GONPE</name>
<dbReference type="GO" id="GO:0004386">
    <property type="term" value="F:helicase activity"/>
    <property type="evidence" value="ECO:0007669"/>
    <property type="project" value="UniProtKB-KW"/>
</dbReference>
<dbReference type="OrthoDB" id="5600252at2759"/>